<reference evidence="1 2" key="1">
    <citation type="journal article" date="2015" name="Infect. Genet. Evol.">
        <title>Genomic sequences of six botulinum neurotoxin-producing strains representing three clostridial species illustrate the mobility and diversity of botulinum neurotoxin genes.</title>
        <authorList>
            <person name="Smith T.J."/>
            <person name="Hill K.K."/>
            <person name="Xie G."/>
            <person name="Foley B.T."/>
            <person name="Williamson C.H."/>
            <person name="Foster J.T."/>
            <person name="Johnson S.L."/>
            <person name="Chertkov O."/>
            <person name="Teshima H."/>
            <person name="Gibbons H.S."/>
            <person name="Johnsky L.A."/>
            <person name="Karavis M.A."/>
            <person name="Smith L.A."/>
        </authorList>
    </citation>
    <scope>NUCLEOTIDE SEQUENCE [LARGE SCALE GENOMIC DNA]</scope>
    <source>
        <strain evidence="1 2">CDC 2741</strain>
    </source>
</reference>
<organism evidence="1 2">
    <name type="scientific">Clostridium argentinense CDC 2741</name>
    <dbReference type="NCBI Taxonomy" id="1418104"/>
    <lineage>
        <taxon>Bacteria</taxon>
        <taxon>Bacillati</taxon>
        <taxon>Bacillota</taxon>
        <taxon>Clostridia</taxon>
        <taxon>Eubacteriales</taxon>
        <taxon>Clostridiaceae</taxon>
        <taxon>Clostridium</taxon>
    </lineage>
</organism>
<protein>
    <submittedName>
        <fullName evidence="1">DNA alkylation repair enzyme family protein</fullName>
    </submittedName>
</protein>
<dbReference type="STRING" id="29341.RSJ17_04240"/>
<name>A0A0C1TZ28_9CLOT</name>
<dbReference type="EMBL" id="AYSO01000020">
    <property type="protein sequence ID" value="KIE44498.1"/>
    <property type="molecule type" value="Genomic_DNA"/>
</dbReference>
<proteinExistence type="predicted"/>
<evidence type="ECO:0000313" key="1">
    <source>
        <dbReference type="EMBL" id="KIE44498.1"/>
    </source>
</evidence>
<dbReference type="InterPro" id="IPR016024">
    <property type="entry name" value="ARM-type_fold"/>
</dbReference>
<dbReference type="Gene3D" id="1.25.40.290">
    <property type="entry name" value="ARM repeat domains"/>
    <property type="match status" value="1"/>
</dbReference>
<dbReference type="AlphaFoldDB" id="A0A0C1TZ28"/>
<evidence type="ECO:0000313" key="2">
    <source>
        <dbReference type="Proteomes" id="UP000031366"/>
    </source>
</evidence>
<dbReference type="RefSeq" id="WP_039636039.1">
    <property type="nucleotide sequence ID" value="NZ_AYSO01000020.1"/>
</dbReference>
<dbReference type="OrthoDB" id="9797162at2"/>
<sequence length="271" mass="31319">MISSEILNRKGATKAERIPKEIIELLNSGEIETVNLTEWLQVDQVFLLKNILKEMNKESYLELILTDIINSKKQSTVALIGIIGRRMSQLSHEDNQWEENLQILSNHKSDTVRCWAAYFSINNKATFEENLEKIKFFAADHHFGVREIAWMAIRPEIDKNLEKSIEILSNLTKDSDENVRRFASEATRPRGVWCKHIEILKANPALGLPILEPLKSDGSKYVQDSVSNWLNDASKTQPNWVIEICNQWKEESPIKHTERIIKRGLRSINKE</sequence>
<keyword evidence="2" id="KW-1185">Reference proteome</keyword>
<gene>
    <name evidence="1" type="ORF">U732_286</name>
</gene>
<comment type="caution">
    <text evidence="1">The sequence shown here is derived from an EMBL/GenBank/DDBJ whole genome shotgun (WGS) entry which is preliminary data.</text>
</comment>
<dbReference type="SUPFAM" id="SSF48371">
    <property type="entry name" value="ARM repeat"/>
    <property type="match status" value="1"/>
</dbReference>
<accession>A0A0C1TZ28</accession>
<dbReference type="Proteomes" id="UP000031366">
    <property type="component" value="Unassembled WGS sequence"/>
</dbReference>